<organism evidence="1 2">
    <name type="scientific">Penicillium cf. viridicatum</name>
    <dbReference type="NCBI Taxonomy" id="2972119"/>
    <lineage>
        <taxon>Eukaryota</taxon>
        <taxon>Fungi</taxon>
        <taxon>Dikarya</taxon>
        <taxon>Ascomycota</taxon>
        <taxon>Pezizomycotina</taxon>
        <taxon>Eurotiomycetes</taxon>
        <taxon>Eurotiomycetidae</taxon>
        <taxon>Eurotiales</taxon>
        <taxon>Aspergillaceae</taxon>
        <taxon>Penicillium</taxon>
    </lineage>
</organism>
<reference evidence="1" key="2">
    <citation type="journal article" date="2023" name="IMA Fungus">
        <title>Comparative genomic study of the Penicillium genus elucidates a diverse pangenome and 15 lateral gene transfer events.</title>
        <authorList>
            <person name="Petersen C."/>
            <person name="Sorensen T."/>
            <person name="Nielsen M.R."/>
            <person name="Sondergaard T.E."/>
            <person name="Sorensen J.L."/>
            <person name="Fitzpatrick D.A."/>
            <person name="Frisvad J.C."/>
            <person name="Nielsen K.L."/>
        </authorList>
    </citation>
    <scope>NUCLEOTIDE SEQUENCE</scope>
    <source>
        <strain evidence="1">IBT 20477</strain>
    </source>
</reference>
<dbReference type="EMBL" id="JAPQKQ010000005">
    <property type="protein sequence ID" value="KAJ5197208.1"/>
    <property type="molecule type" value="Genomic_DNA"/>
</dbReference>
<accession>A0A9W9JHY2</accession>
<comment type="caution">
    <text evidence="1">The sequence shown here is derived from an EMBL/GenBank/DDBJ whole genome shotgun (WGS) entry which is preliminary data.</text>
</comment>
<dbReference type="Proteomes" id="UP001150942">
    <property type="component" value="Unassembled WGS sequence"/>
</dbReference>
<reference evidence="1" key="1">
    <citation type="submission" date="2022-11" db="EMBL/GenBank/DDBJ databases">
        <authorList>
            <person name="Petersen C."/>
        </authorList>
    </citation>
    <scope>NUCLEOTIDE SEQUENCE</scope>
    <source>
        <strain evidence="1">IBT 20477</strain>
    </source>
</reference>
<evidence type="ECO:0000313" key="2">
    <source>
        <dbReference type="Proteomes" id="UP001150942"/>
    </source>
</evidence>
<evidence type="ECO:0000313" key="1">
    <source>
        <dbReference type="EMBL" id="KAJ5197208.1"/>
    </source>
</evidence>
<dbReference type="AlphaFoldDB" id="A0A9W9JHY2"/>
<name>A0A9W9JHY2_9EURO</name>
<proteinExistence type="predicted"/>
<keyword evidence="2" id="KW-1185">Reference proteome</keyword>
<gene>
    <name evidence="1" type="ORF">N7449_007687</name>
</gene>
<sequence length="68" mass="7162">MATTVGLRNSKIAFAGNAVVVNCGVTDGRDPVRQPVRCTRFRSLLSSLAAVTSPALCHLSPASHLQIE</sequence>
<protein>
    <submittedName>
        <fullName evidence="1">Uncharacterized protein</fullName>
    </submittedName>
</protein>